<feature type="binding site" evidence="4">
    <location>
        <position position="193"/>
    </location>
    <ligand>
        <name>Zn(2+)</name>
        <dbReference type="ChEBI" id="CHEBI:29105"/>
    </ligand>
</feature>
<evidence type="ECO:0000256" key="3">
    <source>
        <dbReference type="ARBA" id="ARBA00023027"/>
    </source>
</evidence>
<comment type="caution">
    <text evidence="6">The sequence shown here is derived from an EMBL/GenBank/DDBJ whole genome shotgun (WGS) entry which is preliminary data.</text>
</comment>
<dbReference type="SUPFAM" id="SSF52467">
    <property type="entry name" value="DHS-like NAD/FAD-binding domain"/>
    <property type="match status" value="1"/>
</dbReference>
<keyword evidence="4" id="KW-0479">Metal-binding</keyword>
<accession>A0ABP7NJ57</accession>
<feature type="binding site" evidence="4">
    <location>
        <position position="143"/>
    </location>
    <ligand>
        <name>Zn(2+)</name>
        <dbReference type="ChEBI" id="CHEBI:29105"/>
    </ligand>
</feature>
<feature type="binding site" evidence="4">
    <location>
        <position position="140"/>
    </location>
    <ligand>
        <name>Zn(2+)</name>
        <dbReference type="ChEBI" id="CHEBI:29105"/>
    </ligand>
</feature>
<reference evidence="7" key="1">
    <citation type="journal article" date="2019" name="Int. J. Syst. Evol. Microbiol.">
        <title>The Global Catalogue of Microorganisms (GCM) 10K type strain sequencing project: providing services to taxonomists for standard genome sequencing and annotation.</title>
        <authorList>
            <consortium name="The Broad Institute Genomics Platform"/>
            <consortium name="The Broad Institute Genome Sequencing Center for Infectious Disease"/>
            <person name="Wu L."/>
            <person name="Ma J."/>
        </authorList>
    </citation>
    <scope>NUCLEOTIDE SEQUENCE [LARGE SCALE GENOMIC DNA]</scope>
    <source>
        <strain evidence="7">JCM 17024</strain>
    </source>
</reference>
<feature type="domain" description="Deacetylase sirtuin-type" evidence="5">
    <location>
        <begin position="10"/>
        <end position="290"/>
    </location>
</feature>
<keyword evidence="2" id="KW-0808">Transferase</keyword>
<dbReference type="Proteomes" id="UP001501591">
    <property type="component" value="Unassembled WGS sequence"/>
</dbReference>
<keyword evidence="7" id="KW-1185">Reference proteome</keyword>
<evidence type="ECO:0000256" key="4">
    <source>
        <dbReference type="PROSITE-ProRule" id="PRU00236"/>
    </source>
</evidence>
<gene>
    <name evidence="6" type="ORF">GCM10022383_24710</name>
</gene>
<dbReference type="InterPro" id="IPR026591">
    <property type="entry name" value="Sirtuin_cat_small_dom_sf"/>
</dbReference>
<dbReference type="PANTHER" id="PTHR11085:SF10">
    <property type="entry name" value="NAD-DEPENDENT PROTEIN DEACYLASE SIRTUIN-5, MITOCHONDRIAL-RELATED"/>
    <property type="match status" value="1"/>
</dbReference>
<dbReference type="RefSeq" id="WP_425562768.1">
    <property type="nucleotide sequence ID" value="NZ_BAABCP010000002.1"/>
</dbReference>
<dbReference type="InterPro" id="IPR003000">
    <property type="entry name" value="Sirtuin"/>
</dbReference>
<feature type="active site" description="Proton acceptor" evidence="4">
    <location>
        <position position="132"/>
    </location>
</feature>
<keyword evidence="4" id="KW-0862">Zinc</keyword>
<dbReference type="InterPro" id="IPR029035">
    <property type="entry name" value="DHS-like_NAD/FAD-binding_dom"/>
</dbReference>
<evidence type="ECO:0000259" key="5">
    <source>
        <dbReference type="PROSITE" id="PS50305"/>
    </source>
</evidence>
<protein>
    <recommendedName>
        <fullName evidence="1">protein acetyllysine N-acetyltransferase</fullName>
        <ecNumber evidence="1">2.3.1.286</ecNumber>
    </recommendedName>
</protein>
<dbReference type="PROSITE" id="PS50305">
    <property type="entry name" value="SIRTUIN"/>
    <property type="match status" value="1"/>
</dbReference>
<dbReference type="Pfam" id="PF02146">
    <property type="entry name" value="SIR2"/>
    <property type="match status" value="1"/>
</dbReference>
<dbReference type="Gene3D" id="3.30.1600.10">
    <property type="entry name" value="SIR2/SIRT2 'Small Domain"/>
    <property type="match status" value="1"/>
</dbReference>
<evidence type="ECO:0000313" key="7">
    <source>
        <dbReference type="Proteomes" id="UP001501591"/>
    </source>
</evidence>
<keyword evidence="3" id="KW-0520">NAD</keyword>
<dbReference type="InterPro" id="IPR050134">
    <property type="entry name" value="NAD-dep_sirtuin_deacylases"/>
</dbReference>
<dbReference type="PANTHER" id="PTHR11085">
    <property type="entry name" value="NAD-DEPENDENT PROTEIN DEACYLASE SIRTUIN-5, MITOCHONDRIAL-RELATED"/>
    <property type="match status" value="1"/>
</dbReference>
<evidence type="ECO:0000256" key="2">
    <source>
        <dbReference type="ARBA" id="ARBA00022679"/>
    </source>
</evidence>
<organism evidence="6 7">
    <name type="scientific">Microbacterium soli</name>
    <dbReference type="NCBI Taxonomy" id="446075"/>
    <lineage>
        <taxon>Bacteria</taxon>
        <taxon>Bacillati</taxon>
        <taxon>Actinomycetota</taxon>
        <taxon>Actinomycetes</taxon>
        <taxon>Micrococcales</taxon>
        <taxon>Microbacteriaceae</taxon>
        <taxon>Microbacterium</taxon>
    </lineage>
</organism>
<dbReference type="EMBL" id="BAABCP010000002">
    <property type="protein sequence ID" value="GAA3945954.1"/>
    <property type="molecule type" value="Genomic_DNA"/>
</dbReference>
<name>A0ABP7NJ57_9MICO</name>
<dbReference type="InterPro" id="IPR026590">
    <property type="entry name" value="Ssirtuin_cat_dom"/>
</dbReference>
<evidence type="ECO:0000256" key="1">
    <source>
        <dbReference type="ARBA" id="ARBA00012928"/>
    </source>
</evidence>
<proteinExistence type="predicted"/>
<evidence type="ECO:0000313" key="6">
    <source>
        <dbReference type="EMBL" id="GAA3945954.1"/>
    </source>
</evidence>
<feature type="binding site" evidence="4">
    <location>
        <position position="190"/>
    </location>
    <ligand>
        <name>Zn(2+)</name>
        <dbReference type="ChEBI" id="CHEBI:29105"/>
    </ligand>
</feature>
<dbReference type="Gene3D" id="3.40.50.1220">
    <property type="entry name" value="TPP-binding domain"/>
    <property type="match status" value="1"/>
</dbReference>
<sequence length="290" mass="30912">MHPDDTTAVPAEDDEVLDRVRAAAALLAGRRIAVLTGAGISTDSGIPAYRGAGARPRATPMTIQTYLGDAGARRRYWLGGHLGWRAFTSPDPNAGHLALARLERTGAVTGVVTQNVDGLHLRAGSTRVVELHGTMHRVLCLRCGQVLDRRAVAEQLEKLNPWVRIPERIALNPDGDVTPESTRGFVIPPCTVCAGMLKPEVVFFGEFVPAARFRAAESLVGASDALLVAGTSLTVNSGIRIIERARRRGIPLVIVNREPTRADAWADAVIAGGTSSVLSALADRLDRVEA</sequence>
<dbReference type="EC" id="2.3.1.286" evidence="1"/>